<gene>
    <name evidence="2" type="ORF">XELAEV_18016189mg</name>
</gene>
<evidence type="ECO:0000256" key="1">
    <source>
        <dbReference type="SAM" id="SignalP"/>
    </source>
</evidence>
<proteinExistence type="predicted"/>
<sequence>RHRNQWSQWLLLLQCFIPKERLLSVSHEQSIFEMKGCDNSCLAGGLHSGSFWRHSPIKLWKLSLLEKRNRSKIIIVHVLL</sequence>
<reference evidence="3" key="1">
    <citation type="journal article" date="2016" name="Nature">
        <title>Genome evolution in the allotetraploid frog Xenopus laevis.</title>
        <authorList>
            <person name="Session A.M."/>
            <person name="Uno Y."/>
            <person name="Kwon T."/>
            <person name="Chapman J.A."/>
            <person name="Toyoda A."/>
            <person name="Takahashi S."/>
            <person name="Fukui A."/>
            <person name="Hikosaka A."/>
            <person name="Suzuki A."/>
            <person name="Kondo M."/>
            <person name="van Heeringen S.J."/>
            <person name="Quigley I."/>
            <person name="Heinz S."/>
            <person name="Ogino H."/>
            <person name="Ochi H."/>
            <person name="Hellsten U."/>
            <person name="Lyons J.B."/>
            <person name="Simakov O."/>
            <person name="Putnam N."/>
            <person name="Stites J."/>
            <person name="Kuroki Y."/>
            <person name="Tanaka T."/>
            <person name="Michiue T."/>
            <person name="Watanabe M."/>
            <person name="Bogdanovic O."/>
            <person name="Lister R."/>
            <person name="Georgiou G."/>
            <person name="Paranjpe S.S."/>
            <person name="van Kruijsbergen I."/>
            <person name="Shu S."/>
            <person name="Carlson J."/>
            <person name="Kinoshita T."/>
            <person name="Ohta Y."/>
            <person name="Mawaribuchi S."/>
            <person name="Jenkins J."/>
            <person name="Grimwood J."/>
            <person name="Schmutz J."/>
            <person name="Mitros T."/>
            <person name="Mozaffari S.V."/>
            <person name="Suzuki Y."/>
            <person name="Haramoto Y."/>
            <person name="Yamamoto T.S."/>
            <person name="Takagi C."/>
            <person name="Heald R."/>
            <person name="Miller K."/>
            <person name="Haudenschild C."/>
            <person name="Kitzman J."/>
            <person name="Nakayama T."/>
            <person name="Izutsu Y."/>
            <person name="Robert J."/>
            <person name="Fortriede J."/>
            <person name="Burns K."/>
            <person name="Lotay V."/>
            <person name="Karimi K."/>
            <person name="Yasuoka Y."/>
            <person name="Dichmann D.S."/>
            <person name="Flajnik M.F."/>
            <person name="Houston D.W."/>
            <person name="Shendure J."/>
            <person name="DuPasquier L."/>
            <person name="Vize P.D."/>
            <person name="Zorn A.M."/>
            <person name="Ito M."/>
            <person name="Marcotte E.M."/>
            <person name="Wallingford J.B."/>
            <person name="Ito Y."/>
            <person name="Asashima M."/>
            <person name="Ueno N."/>
            <person name="Matsuda Y."/>
            <person name="Veenstra G.J."/>
            <person name="Fujiyama A."/>
            <person name="Harland R.M."/>
            <person name="Taira M."/>
            <person name="Rokhsar D.S."/>
        </authorList>
    </citation>
    <scope>NUCLEOTIDE SEQUENCE [LARGE SCALE GENOMIC DNA]</scope>
    <source>
        <strain evidence="3">J</strain>
    </source>
</reference>
<name>A0A974HWM5_XENLA</name>
<evidence type="ECO:0000313" key="2">
    <source>
        <dbReference type="EMBL" id="OCT93122.1"/>
    </source>
</evidence>
<organism evidence="2 3">
    <name type="scientific">Xenopus laevis</name>
    <name type="common">African clawed frog</name>
    <dbReference type="NCBI Taxonomy" id="8355"/>
    <lineage>
        <taxon>Eukaryota</taxon>
        <taxon>Metazoa</taxon>
        <taxon>Chordata</taxon>
        <taxon>Craniata</taxon>
        <taxon>Vertebrata</taxon>
        <taxon>Euteleostomi</taxon>
        <taxon>Amphibia</taxon>
        <taxon>Batrachia</taxon>
        <taxon>Anura</taxon>
        <taxon>Pipoidea</taxon>
        <taxon>Pipidae</taxon>
        <taxon>Xenopodinae</taxon>
        <taxon>Xenopus</taxon>
        <taxon>Xenopus</taxon>
    </lineage>
</organism>
<feature type="signal peptide" evidence="1">
    <location>
        <begin position="1"/>
        <end position="22"/>
    </location>
</feature>
<accession>A0A974HWM5</accession>
<keyword evidence="1" id="KW-0732">Signal</keyword>
<dbReference type="Proteomes" id="UP000694892">
    <property type="component" value="Chromosome 2S"/>
</dbReference>
<dbReference type="EMBL" id="CM004469">
    <property type="protein sequence ID" value="OCT93122.1"/>
    <property type="molecule type" value="Genomic_DNA"/>
</dbReference>
<dbReference type="AlphaFoldDB" id="A0A974HWM5"/>
<feature type="chain" id="PRO_5037961370" evidence="1">
    <location>
        <begin position="23"/>
        <end position="80"/>
    </location>
</feature>
<feature type="non-terminal residue" evidence="2">
    <location>
        <position position="1"/>
    </location>
</feature>
<evidence type="ECO:0000313" key="3">
    <source>
        <dbReference type="Proteomes" id="UP000694892"/>
    </source>
</evidence>
<protein>
    <submittedName>
        <fullName evidence="2">Uncharacterized protein</fullName>
    </submittedName>
</protein>